<evidence type="ECO:0000313" key="1">
    <source>
        <dbReference type="EMBL" id="GAI77202.1"/>
    </source>
</evidence>
<sequence length="84" mass="10140">MAKRTKVPTKGELFLLDRMDLLALIKKLRDETKELRTTIRAKNITIREERMTKRQHWAKLKRYREVCGRLTDVETQKNDNRVEN</sequence>
<accession>X1R8X1</accession>
<name>X1R8X1_9ZZZZ</name>
<protein>
    <submittedName>
        <fullName evidence="1">Uncharacterized protein</fullName>
    </submittedName>
</protein>
<reference evidence="1" key="1">
    <citation type="journal article" date="2014" name="Front. Microbiol.">
        <title>High frequency of phylogenetically diverse reductive dehalogenase-homologous genes in deep subseafloor sedimentary metagenomes.</title>
        <authorList>
            <person name="Kawai M."/>
            <person name="Futagami T."/>
            <person name="Toyoda A."/>
            <person name="Takaki Y."/>
            <person name="Nishi S."/>
            <person name="Hori S."/>
            <person name="Arai W."/>
            <person name="Tsubouchi T."/>
            <person name="Morono Y."/>
            <person name="Uchiyama I."/>
            <person name="Ito T."/>
            <person name="Fujiyama A."/>
            <person name="Inagaki F."/>
            <person name="Takami H."/>
        </authorList>
    </citation>
    <scope>NUCLEOTIDE SEQUENCE</scope>
    <source>
        <strain evidence="1">Expedition CK06-06</strain>
    </source>
</reference>
<gene>
    <name evidence="1" type="ORF">S12H4_18560</name>
</gene>
<dbReference type="EMBL" id="BARW01009179">
    <property type="protein sequence ID" value="GAI77202.1"/>
    <property type="molecule type" value="Genomic_DNA"/>
</dbReference>
<comment type="caution">
    <text evidence="1">The sequence shown here is derived from an EMBL/GenBank/DDBJ whole genome shotgun (WGS) entry which is preliminary data.</text>
</comment>
<proteinExistence type="predicted"/>
<organism evidence="1">
    <name type="scientific">marine sediment metagenome</name>
    <dbReference type="NCBI Taxonomy" id="412755"/>
    <lineage>
        <taxon>unclassified sequences</taxon>
        <taxon>metagenomes</taxon>
        <taxon>ecological metagenomes</taxon>
    </lineage>
</organism>
<dbReference type="AlphaFoldDB" id="X1R8X1"/>